<reference evidence="3 4" key="1">
    <citation type="submission" date="2016-07" db="EMBL/GenBank/DDBJ databases">
        <title>Pervasive Adenine N6-methylation of Active Genes in Fungi.</title>
        <authorList>
            <consortium name="DOE Joint Genome Institute"/>
            <person name="Mondo S.J."/>
            <person name="Dannebaum R.O."/>
            <person name="Kuo R.C."/>
            <person name="Labutti K."/>
            <person name="Haridas S."/>
            <person name="Kuo A."/>
            <person name="Salamov A."/>
            <person name="Ahrendt S.R."/>
            <person name="Lipzen A."/>
            <person name="Sullivan W."/>
            <person name="Andreopoulos W.B."/>
            <person name="Clum A."/>
            <person name="Lindquist E."/>
            <person name="Daum C."/>
            <person name="Ramamoorthy G.K."/>
            <person name="Gryganskyi A."/>
            <person name="Culley D."/>
            <person name="Magnuson J.K."/>
            <person name="James T.Y."/>
            <person name="O'Malley M.A."/>
            <person name="Stajich J.E."/>
            <person name="Spatafora J.W."/>
            <person name="Visel A."/>
            <person name="Grigoriev I.V."/>
        </authorList>
    </citation>
    <scope>NUCLEOTIDE SEQUENCE [LARGE SCALE GENOMIC DNA]</scope>
    <source>
        <strain evidence="3 4">PL171</strain>
    </source>
</reference>
<feature type="region of interest" description="Disordered" evidence="1">
    <location>
        <begin position="117"/>
        <end position="173"/>
    </location>
</feature>
<feature type="signal peptide" evidence="2">
    <location>
        <begin position="1"/>
        <end position="16"/>
    </location>
</feature>
<accession>A0A1Y2HPW5</accession>
<sequence>MWHMGAVFMLRDAAMGTFFVMVLDADNSGQPGTIFDMSSASARVKEETNITVGAGGSETSSALGGSSVSPSTATSAAELNGRGAGGAEVHDGFGGGAGIICVTSTSQVRQWRQVLDATSVNGGSNSGSQTETSNPSRARGSSQQGALAAQSGTSETGGSGKTPTGTGSKTVPE</sequence>
<name>A0A1Y2HPW5_9FUNG</name>
<feature type="region of interest" description="Disordered" evidence="1">
    <location>
        <begin position="53"/>
        <end position="83"/>
    </location>
</feature>
<dbReference type="EMBL" id="MCFL01000016">
    <property type="protein sequence ID" value="ORZ36636.1"/>
    <property type="molecule type" value="Genomic_DNA"/>
</dbReference>
<feature type="chain" id="PRO_5012078978" evidence="2">
    <location>
        <begin position="17"/>
        <end position="173"/>
    </location>
</feature>
<feature type="compositionally biased region" description="Polar residues" evidence="1">
    <location>
        <begin position="117"/>
        <end position="145"/>
    </location>
</feature>
<dbReference type="Proteomes" id="UP000193411">
    <property type="component" value="Unassembled WGS sequence"/>
</dbReference>
<feature type="compositionally biased region" description="Low complexity" evidence="1">
    <location>
        <begin position="161"/>
        <end position="173"/>
    </location>
</feature>
<protein>
    <submittedName>
        <fullName evidence="3">Uncharacterized protein</fullName>
    </submittedName>
</protein>
<evidence type="ECO:0000313" key="4">
    <source>
        <dbReference type="Proteomes" id="UP000193411"/>
    </source>
</evidence>
<feature type="compositionally biased region" description="Low complexity" evidence="1">
    <location>
        <begin position="57"/>
        <end position="77"/>
    </location>
</feature>
<keyword evidence="2" id="KW-0732">Signal</keyword>
<keyword evidence="4" id="KW-1185">Reference proteome</keyword>
<dbReference type="AlphaFoldDB" id="A0A1Y2HPW5"/>
<evidence type="ECO:0000256" key="2">
    <source>
        <dbReference type="SAM" id="SignalP"/>
    </source>
</evidence>
<organism evidence="3 4">
    <name type="scientific">Catenaria anguillulae PL171</name>
    <dbReference type="NCBI Taxonomy" id="765915"/>
    <lineage>
        <taxon>Eukaryota</taxon>
        <taxon>Fungi</taxon>
        <taxon>Fungi incertae sedis</taxon>
        <taxon>Blastocladiomycota</taxon>
        <taxon>Blastocladiomycetes</taxon>
        <taxon>Blastocladiales</taxon>
        <taxon>Catenariaceae</taxon>
        <taxon>Catenaria</taxon>
    </lineage>
</organism>
<evidence type="ECO:0000313" key="3">
    <source>
        <dbReference type="EMBL" id="ORZ36636.1"/>
    </source>
</evidence>
<comment type="caution">
    <text evidence="3">The sequence shown here is derived from an EMBL/GenBank/DDBJ whole genome shotgun (WGS) entry which is preliminary data.</text>
</comment>
<gene>
    <name evidence="3" type="ORF">BCR44DRAFT_1432296</name>
</gene>
<evidence type="ECO:0000256" key="1">
    <source>
        <dbReference type="SAM" id="MobiDB-lite"/>
    </source>
</evidence>
<proteinExistence type="predicted"/>